<keyword evidence="1" id="KW-0732">Signal</keyword>
<accession>A0A9X3MZA8</accession>
<dbReference type="Pfam" id="PF07676">
    <property type="entry name" value="PD40"/>
    <property type="match status" value="1"/>
</dbReference>
<dbReference type="Gene3D" id="2.120.10.30">
    <property type="entry name" value="TolB, C-terminal domain"/>
    <property type="match status" value="1"/>
</dbReference>
<evidence type="ECO:0000256" key="1">
    <source>
        <dbReference type="SAM" id="SignalP"/>
    </source>
</evidence>
<organism evidence="2 3">
    <name type="scientific">Solirubrobacter ginsenosidimutans</name>
    <dbReference type="NCBI Taxonomy" id="490573"/>
    <lineage>
        <taxon>Bacteria</taxon>
        <taxon>Bacillati</taxon>
        <taxon>Actinomycetota</taxon>
        <taxon>Thermoleophilia</taxon>
        <taxon>Solirubrobacterales</taxon>
        <taxon>Solirubrobacteraceae</taxon>
        <taxon>Solirubrobacter</taxon>
    </lineage>
</organism>
<gene>
    <name evidence="2" type="ORF">OM076_27405</name>
</gene>
<feature type="chain" id="PRO_5040738005" description="WD40 repeat domain-containing protein" evidence="1">
    <location>
        <begin position="21"/>
        <end position="397"/>
    </location>
</feature>
<name>A0A9X3MZA8_9ACTN</name>
<comment type="caution">
    <text evidence="2">The sequence shown here is derived from an EMBL/GenBank/DDBJ whole genome shotgun (WGS) entry which is preliminary data.</text>
</comment>
<dbReference type="EMBL" id="JAPDOD010000029">
    <property type="protein sequence ID" value="MDA0164030.1"/>
    <property type="molecule type" value="Genomic_DNA"/>
</dbReference>
<proteinExistence type="predicted"/>
<dbReference type="SUPFAM" id="SSF82171">
    <property type="entry name" value="DPP6 N-terminal domain-like"/>
    <property type="match status" value="1"/>
</dbReference>
<protein>
    <recommendedName>
        <fullName evidence="4">WD40 repeat domain-containing protein</fullName>
    </recommendedName>
</protein>
<dbReference type="InterPro" id="IPR011042">
    <property type="entry name" value="6-blade_b-propeller_TolB-like"/>
</dbReference>
<evidence type="ECO:0008006" key="4">
    <source>
        <dbReference type="Google" id="ProtNLM"/>
    </source>
</evidence>
<sequence length="397" mass="42021">MRCAFLTIALFALSAAPAAADVRLIDPATGASTTLVKGDKTRLVAGVEGGLLIERANTRSILGVDGSRTAAPQFDDADSVGPTGRTIRMQPRGFELRASDGQIVGSYPADLFVWFIPRIGWSADGSRVAVLVGRQLRVLDTATGAVLVQRASEGDLGEQAFSPDASALVFIDDDRAYRLDIATGQTADLGREATDAAWSTTGRIALSSEDGIVVPGEAGVRAANGGFNALWSPDGKTLAFSTFVTHDACTEPDDAIAVASPGAAPTLLVGPSAGTPYGRAWAPDGRLAVDVVQQRAVSEKRGKRHPWPKRVAGDYEMFTRGGNAAIRRVVVRFASALKRGASRETALSRLRLGMAKVQKHFDETDDTAVRDAIAVEIDRWLYAAGFRGVESSDEFTC</sequence>
<feature type="signal peptide" evidence="1">
    <location>
        <begin position="1"/>
        <end position="20"/>
    </location>
</feature>
<evidence type="ECO:0000313" key="3">
    <source>
        <dbReference type="Proteomes" id="UP001149140"/>
    </source>
</evidence>
<dbReference type="RefSeq" id="WP_270043278.1">
    <property type="nucleotide sequence ID" value="NZ_JAPDOD010000029.1"/>
</dbReference>
<dbReference type="Proteomes" id="UP001149140">
    <property type="component" value="Unassembled WGS sequence"/>
</dbReference>
<keyword evidence="3" id="KW-1185">Reference proteome</keyword>
<reference evidence="2" key="1">
    <citation type="submission" date="2022-10" db="EMBL/GenBank/DDBJ databases">
        <title>The WGS of Solirubrobacter ginsenosidimutans DSM 21036.</title>
        <authorList>
            <person name="Jiang Z."/>
        </authorList>
    </citation>
    <scope>NUCLEOTIDE SEQUENCE</scope>
    <source>
        <strain evidence="2">DSM 21036</strain>
    </source>
</reference>
<dbReference type="InterPro" id="IPR011659">
    <property type="entry name" value="WD40"/>
</dbReference>
<dbReference type="AlphaFoldDB" id="A0A9X3MZA8"/>
<evidence type="ECO:0000313" key="2">
    <source>
        <dbReference type="EMBL" id="MDA0164030.1"/>
    </source>
</evidence>